<dbReference type="SUPFAM" id="SSF46955">
    <property type="entry name" value="Putative DNA-binding domain"/>
    <property type="match status" value="1"/>
</dbReference>
<dbReference type="OrthoDB" id="9809391at2"/>
<dbReference type="PROSITE" id="PS50937">
    <property type="entry name" value="HTH_MERR_2"/>
    <property type="match status" value="1"/>
</dbReference>
<organism evidence="3 4">
    <name type="scientific">Labedella phragmitis</name>
    <dbReference type="NCBI Taxonomy" id="2498849"/>
    <lineage>
        <taxon>Bacteria</taxon>
        <taxon>Bacillati</taxon>
        <taxon>Actinomycetota</taxon>
        <taxon>Actinomycetes</taxon>
        <taxon>Micrococcales</taxon>
        <taxon>Microbacteriaceae</taxon>
        <taxon>Labedella</taxon>
    </lineage>
</organism>
<evidence type="ECO:0000259" key="2">
    <source>
        <dbReference type="PROSITE" id="PS50937"/>
    </source>
</evidence>
<evidence type="ECO:0000313" key="4">
    <source>
        <dbReference type="Proteomes" id="UP000288547"/>
    </source>
</evidence>
<accession>A0A3S3Z442</accession>
<feature type="domain" description="HTH merR-type" evidence="2">
    <location>
        <begin position="1"/>
        <end position="69"/>
    </location>
</feature>
<name>A0A3S3Z442_9MICO</name>
<protein>
    <submittedName>
        <fullName evidence="3">MerR family transcriptional regulator</fullName>
    </submittedName>
</protein>
<dbReference type="EMBL" id="RZNB01000003">
    <property type="protein sequence ID" value="RWZ51246.1"/>
    <property type="molecule type" value="Genomic_DNA"/>
</dbReference>
<dbReference type="Pfam" id="PF13411">
    <property type="entry name" value="MerR_1"/>
    <property type="match status" value="1"/>
</dbReference>
<keyword evidence="1" id="KW-0238">DNA-binding</keyword>
<dbReference type="Proteomes" id="UP000288547">
    <property type="component" value="Unassembled WGS sequence"/>
</dbReference>
<dbReference type="PRINTS" id="PR00040">
    <property type="entry name" value="HTHMERR"/>
</dbReference>
<dbReference type="PANTHER" id="PTHR30204">
    <property type="entry name" value="REDOX-CYCLING DRUG-SENSING TRANSCRIPTIONAL ACTIVATOR SOXR"/>
    <property type="match status" value="1"/>
</dbReference>
<dbReference type="InterPro" id="IPR000551">
    <property type="entry name" value="MerR-type_HTH_dom"/>
</dbReference>
<dbReference type="GO" id="GO:0003677">
    <property type="term" value="F:DNA binding"/>
    <property type="evidence" value="ECO:0007669"/>
    <property type="project" value="UniProtKB-KW"/>
</dbReference>
<dbReference type="InterPro" id="IPR047057">
    <property type="entry name" value="MerR_fam"/>
</dbReference>
<dbReference type="PANTHER" id="PTHR30204:SF93">
    <property type="entry name" value="HTH MERR-TYPE DOMAIN-CONTAINING PROTEIN"/>
    <property type="match status" value="1"/>
</dbReference>
<evidence type="ECO:0000256" key="1">
    <source>
        <dbReference type="ARBA" id="ARBA00023125"/>
    </source>
</evidence>
<dbReference type="InterPro" id="IPR009061">
    <property type="entry name" value="DNA-bd_dom_put_sf"/>
</dbReference>
<proteinExistence type="predicted"/>
<dbReference type="Gene3D" id="1.10.1660.10">
    <property type="match status" value="1"/>
</dbReference>
<evidence type="ECO:0000313" key="3">
    <source>
        <dbReference type="EMBL" id="RWZ51246.1"/>
    </source>
</evidence>
<dbReference type="RefSeq" id="WP_128495236.1">
    <property type="nucleotide sequence ID" value="NZ_RZNB01000003.1"/>
</dbReference>
<dbReference type="GO" id="GO:0003700">
    <property type="term" value="F:DNA-binding transcription factor activity"/>
    <property type="evidence" value="ECO:0007669"/>
    <property type="project" value="InterPro"/>
</dbReference>
<keyword evidence="4" id="KW-1185">Reference proteome</keyword>
<reference evidence="3 4" key="1">
    <citation type="submission" date="2018-12" db="EMBL/GenBank/DDBJ databases">
        <authorList>
            <person name="Li F."/>
        </authorList>
    </citation>
    <scope>NUCLEOTIDE SEQUENCE [LARGE SCALE GENOMIC DNA]</scope>
    <source>
        <strain evidence="3 4">11W25H-1</strain>
    </source>
</reference>
<gene>
    <name evidence="3" type="ORF">ELQ90_10360</name>
</gene>
<dbReference type="PROSITE" id="PS00552">
    <property type="entry name" value="HTH_MERR_1"/>
    <property type="match status" value="1"/>
</dbReference>
<dbReference type="SMART" id="SM00422">
    <property type="entry name" value="HTH_MERR"/>
    <property type="match status" value="1"/>
</dbReference>
<comment type="caution">
    <text evidence="3">The sequence shown here is derived from an EMBL/GenBank/DDBJ whole genome shotgun (WGS) entry which is preliminary data.</text>
</comment>
<dbReference type="AlphaFoldDB" id="A0A3S3Z442"/>
<sequence length="117" mass="13264">MHIGELAERTGLSLRTLRHYDEVGLVSASGRTEGGFRLYTQDDYDRLILIRRMKPLGFTLEEMAELLDIIDTMRGTPDAASRAALERFVAEAADRRAKLQQQLAMADEFIELLASHR</sequence>